<feature type="compositionally biased region" description="Basic and acidic residues" evidence="3">
    <location>
        <begin position="997"/>
        <end position="1008"/>
    </location>
</feature>
<dbReference type="InterPro" id="IPR042277">
    <property type="entry name" value="IST1-like"/>
</dbReference>
<feature type="region of interest" description="Disordered" evidence="3">
    <location>
        <begin position="339"/>
        <end position="363"/>
    </location>
</feature>
<protein>
    <submittedName>
        <fullName evidence="4">Ist1 domain-containing protein</fullName>
    </submittedName>
</protein>
<feature type="compositionally biased region" description="Polar residues" evidence="3">
    <location>
        <begin position="1082"/>
        <end position="1092"/>
    </location>
</feature>
<dbReference type="Gene3D" id="1.20.1260.60">
    <property type="entry name" value="Vacuolar protein sorting-associated protein Ist1"/>
    <property type="match status" value="1"/>
</dbReference>
<feature type="compositionally biased region" description="Polar residues" evidence="3">
    <location>
        <begin position="981"/>
        <end position="996"/>
    </location>
</feature>
<feature type="compositionally biased region" description="Polar residues" evidence="3">
    <location>
        <begin position="882"/>
        <end position="892"/>
    </location>
</feature>
<evidence type="ECO:0000256" key="1">
    <source>
        <dbReference type="ARBA" id="ARBA00005536"/>
    </source>
</evidence>
<feature type="compositionally biased region" description="Basic and acidic residues" evidence="3">
    <location>
        <begin position="179"/>
        <end position="191"/>
    </location>
</feature>
<evidence type="ECO:0000313" key="4">
    <source>
        <dbReference type="EMBL" id="GAV62190.1"/>
    </source>
</evidence>
<feature type="compositionally biased region" description="Basic and acidic residues" evidence="3">
    <location>
        <begin position="893"/>
        <end position="903"/>
    </location>
</feature>
<dbReference type="GO" id="GO:0015031">
    <property type="term" value="P:protein transport"/>
    <property type="evidence" value="ECO:0007669"/>
    <property type="project" value="InterPro"/>
</dbReference>
<feature type="region of interest" description="Disordered" evidence="3">
    <location>
        <begin position="512"/>
        <end position="535"/>
    </location>
</feature>
<feature type="compositionally biased region" description="Polar residues" evidence="3">
    <location>
        <begin position="717"/>
        <end position="728"/>
    </location>
</feature>
<keyword evidence="2" id="KW-0175">Coiled coil</keyword>
<feature type="compositionally biased region" description="Polar residues" evidence="3">
    <location>
        <begin position="346"/>
        <end position="357"/>
    </location>
</feature>
<evidence type="ECO:0000256" key="2">
    <source>
        <dbReference type="SAM" id="Coils"/>
    </source>
</evidence>
<feature type="coiled-coil region" evidence="2">
    <location>
        <begin position="22"/>
        <end position="53"/>
    </location>
</feature>
<evidence type="ECO:0000313" key="5">
    <source>
        <dbReference type="Proteomes" id="UP000187406"/>
    </source>
</evidence>
<reference evidence="5" key="1">
    <citation type="submission" date="2016-04" db="EMBL/GenBank/DDBJ databases">
        <title>Cephalotus genome sequencing.</title>
        <authorList>
            <person name="Fukushima K."/>
            <person name="Hasebe M."/>
            <person name="Fang X."/>
        </authorList>
    </citation>
    <scope>NUCLEOTIDE SEQUENCE [LARGE SCALE GENOMIC DNA]</scope>
    <source>
        <strain evidence="5">cv. St1</strain>
    </source>
</reference>
<feature type="compositionally biased region" description="Basic and acidic residues" evidence="3">
    <location>
        <begin position="965"/>
        <end position="980"/>
    </location>
</feature>
<dbReference type="FunCoup" id="A0A1Q3B2K2">
    <property type="interactions" value="1344"/>
</dbReference>
<feature type="compositionally biased region" description="Polar residues" evidence="3">
    <location>
        <begin position="830"/>
        <end position="844"/>
    </location>
</feature>
<organism evidence="4 5">
    <name type="scientific">Cephalotus follicularis</name>
    <name type="common">Albany pitcher plant</name>
    <dbReference type="NCBI Taxonomy" id="3775"/>
    <lineage>
        <taxon>Eukaryota</taxon>
        <taxon>Viridiplantae</taxon>
        <taxon>Streptophyta</taxon>
        <taxon>Embryophyta</taxon>
        <taxon>Tracheophyta</taxon>
        <taxon>Spermatophyta</taxon>
        <taxon>Magnoliopsida</taxon>
        <taxon>eudicotyledons</taxon>
        <taxon>Gunneridae</taxon>
        <taxon>Pentapetalae</taxon>
        <taxon>rosids</taxon>
        <taxon>fabids</taxon>
        <taxon>Oxalidales</taxon>
        <taxon>Cephalotaceae</taxon>
        <taxon>Cephalotus</taxon>
    </lineage>
</organism>
<proteinExistence type="inferred from homology"/>
<feature type="region of interest" description="Disordered" evidence="3">
    <location>
        <begin position="179"/>
        <end position="208"/>
    </location>
</feature>
<feature type="compositionally biased region" description="Basic and acidic residues" evidence="3">
    <location>
        <begin position="1019"/>
        <end position="1037"/>
    </location>
</feature>
<comment type="similarity">
    <text evidence="1">Belongs to the IST1 family.</text>
</comment>
<feature type="region of interest" description="Disordered" evidence="3">
    <location>
        <begin position="800"/>
        <end position="1092"/>
    </location>
</feature>
<feature type="region of interest" description="Disordered" evidence="3">
    <location>
        <begin position="578"/>
        <end position="644"/>
    </location>
</feature>
<comment type="caution">
    <text evidence="4">The sequence shown here is derived from an EMBL/GenBank/DDBJ whole genome shotgun (WGS) entry which is preliminary data.</text>
</comment>
<feature type="compositionally biased region" description="Polar residues" evidence="3">
    <location>
        <begin position="587"/>
        <end position="606"/>
    </location>
</feature>
<dbReference type="OrthoDB" id="29853at2759"/>
<dbReference type="PANTHER" id="PTHR12161">
    <property type="entry name" value="IST1 FAMILY MEMBER"/>
    <property type="match status" value="1"/>
</dbReference>
<dbReference type="PANTHER" id="PTHR12161:SF13">
    <property type="entry name" value="REGULATOR OF VPS4 ACTIVITY IN THE MVB PATHWAY PROTEIN"/>
    <property type="match status" value="1"/>
</dbReference>
<dbReference type="InterPro" id="IPR005061">
    <property type="entry name" value="Ist1"/>
</dbReference>
<feature type="region of interest" description="Disordered" evidence="3">
    <location>
        <begin position="717"/>
        <end position="750"/>
    </location>
</feature>
<keyword evidence="5" id="KW-1185">Reference proteome</keyword>
<feature type="compositionally biased region" description="Basic and acidic residues" evidence="3">
    <location>
        <begin position="512"/>
        <end position="523"/>
    </location>
</feature>
<feature type="region of interest" description="Disordered" evidence="3">
    <location>
        <begin position="248"/>
        <end position="276"/>
    </location>
</feature>
<dbReference type="AlphaFoldDB" id="A0A1Q3B2K2"/>
<dbReference type="STRING" id="3775.A0A1Q3B2K2"/>
<dbReference type="EMBL" id="BDDD01000241">
    <property type="protein sequence ID" value="GAV62190.1"/>
    <property type="molecule type" value="Genomic_DNA"/>
</dbReference>
<feature type="compositionally biased region" description="Low complexity" evidence="3">
    <location>
        <begin position="1045"/>
        <end position="1065"/>
    </location>
</feature>
<evidence type="ECO:0000256" key="3">
    <source>
        <dbReference type="SAM" id="MobiDB-lite"/>
    </source>
</evidence>
<name>A0A1Q3B2K2_CEPFO</name>
<dbReference type="Proteomes" id="UP000187406">
    <property type="component" value="Unassembled WGS sequence"/>
</dbReference>
<sequence>MLHRSFKPAKCKTSLKLAVSRIKLLKNKREAQVRQLKRELAQLLEAGQDQTARIRVEHVVREEKTLAAYDLLEIYCELLVARLPIIESQKNCPIDLKEAISSVIFASPRCADLPELMDARKHFTAKYGKEFASAAVELRPDCGVSRMLVEKLSANAPDGPTKIKILSAIADEHNIKWEPKSFGEKDSKPPEDLLNGPNTFGKASQMLVDPPNVQSPSNFYDKGPPHGQVPPKYNEMHDVPVNLNEHHARSAQYSQTSAATDVGVNKTMSSGTYHPEVRYSGSGNEGMEMEFMQSHTGGGNSSLGGQSWNMGFKDATAAAQAAAESAERASLAARAAAELSSRENFNRQYSTDTQKSSAYGLRDDQSQKYAGPTLESDPPAKVPIDNTLHGINSKMQYDHLSDDQENPVTLAEKNYRDGLNSTVISSHSASLKSTTGDVSPKNQYNESDVYFVKEVRDVRNSMNVDHFEAVRMENPFSLASSRSHSSTFVYDHDVVLSVISDKNDEPFVVDERSVQRNKEETSSHESASAFFDDSDSDDDEYKFNIGGVHKEQEYGFEYSTSDKLSLFANTDPWRPSKNTDYLEKKSSSQSHYSTVFSENQTSSEVLSQLDDPLPVMFDDSDGSSSDIEEDKSKLVGSNDHGTFPREQIVHSENSDQVHVESHEVIECSFSEKGEGRSSKLLSRPSSVYSNAVEVHNDRNQKVEVGAESERKFNYCDKTTTKSSSGIRKSQNDKRDSFSDPPDEGNYQKSRFSMVHEVKDDAFVLELADTMKDTEVLTESTVESGKELKFGPLTGGLRNKGYWLPPYRKSSPGNASGSKQAAEDTLWKVELSSQTVKGSVSTGAHSQEPHNQKVSAEANKKTSTRSTVTYHESSDVDSGDELPQQTSSSSGESYNRKAVAEESKISSSRASVTCIDSEKSDFEDDFPKQTLTCDARPNARFSHRTKPSAPNSRRSLYPKTTVLSEMHPKPLSENKSSDHWRSSGQPRLQEQTASETVSESKRSLREESLKASARGQAVSESKRSSREESLKSSAREPPIHLPKIVTSGSTETSKSSSSSSESPSGEKPSHVHPKLPDYDSITEHLQSLRKNQP</sequence>
<dbReference type="InParanoid" id="A0A1Q3B2K2"/>
<dbReference type="Pfam" id="PF03398">
    <property type="entry name" value="Ist1"/>
    <property type="match status" value="1"/>
</dbReference>
<feature type="compositionally biased region" description="Acidic residues" evidence="3">
    <location>
        <begin position="618"/>
        <end position="629"/>
    </location>
</feature>
<gene>
    <name evidence="4" type="ORF">CFOL_v3_05714</name>
</gene>
<dbReference type="FunFam" id="1.20.1260.60:FF:000003">
    <property type="entry name" value="IST1-like protein isoform A"/>
    <property type="match status" value="1"/>
</dbReference>
<accession>A0A1Q3B2K2</accession>